<comment type="caution">
    <text evidence="9">The sequence shown here is derived from an EMBL/GenBank/DDBJ whole genome shotgun (WGS) entry which is preliminary data.</text>
</comment>
<evidence type="ECO:0000256" key="3">
    <source>
        <dbReference type="ARBA" id="ARBA00023043"/>
    </source>
</evidence>
<dbReference type="PANTHER" id="PTHR24123:SF141">
    <property type="entry name" value="ANKYRIN 2, ISOFORM U"/>
    <property type="match status" value="1"/>
</dbReference>
<dbReference type="SUPFAM" id="SSF48403">
    <property type="entry name" value="Ankyrin repeat"/>
    <property type="match status" value="4"/>
</dbReference>
<keyword evidence="8" id="KW-0812">Transmembrane</keyword>
<evidence type="ECO:0000256" key="8">
    <source>
        <dbReference type="SAM" id="Phobius"/>
    </source>
</evidence>
<feature type="repeat" description="ANK" evidence="6">
    <location>
        <begin position="428"/>
        <end position="460"/>
    </location>
</feature>
<reference evidence="9" key="1">
    <citation type="journal article" date="2019" name="bioRxiv">
        <title>The Genome of the Zebra Mussel, Dreissena polymorpha: A Resource for Invasive Species Research.</title>
        <authorList>
            <person name="McCartney M.A."/>
            <person name="Auch B."/>
            <person name="Kono T."/>
            <person name="Mallez S."/>
            <person name="Zhang Y."/>
            <person name="Obille A."/>
            <person name="Becker A."/>
            <person name="Abrahante J.E."/>
            <person name="Garbe J."/>
            <person name="Badalamenti J.P."/>
            <person name="Herman A."/>
            <person name="Mangelson H."/>
            <person name="Liachko I."/>
            <person name="Sullivan S."/>
            <person name="Sone E.D."/>
            <person name="Koren S."/>
            <person name="Silverstein K.A.T."/>
            <person name="Beckman K.B."/>
            <person name="Gohl D.M."/>
        </authorList>
    </citation>
    <scope>NUCLEOTIDE SEQUENCE</scope>
    <source>
        <strain evidence="9">Duluth1</strain>
        <tissue evidence="9">Whole animal</tissue>
    </source>
</reference>
<feature type="region of interest" description="Disordered" evidence="7">
    <location>
        <begin position="1573"/>
        <end position="1603"/>
    </location>
</feature>
<feature type="repeat" description="ANK" evidence="6">
    <location>
        <begin position="261"/>
        <end position="293"/>
    </location>
</feature>
<dbReference type="Proteomes" id="UP000828390">
    <property type="component" value="Unassembled WGS sequence"/>
</dbReference>
<keyword evidence="2" id="KW-0677">Repeat</keyword>
<feature type="repeat" description="ANK" evidence="6">
    <location>
        <begin position="972"/>
        <end position="1004"/>
    </location>
</feature>
<feature type="repeat" description="ANK" evidence="6">
    <location>
        <begin position="553"/>
        <end position="585"/>
    </location>
</feature>
<feature type="transmembrane region" description="Helical" evidence="8">
    <location>
        <begin position="1235"/>
        <end position="1254"/>
    </location>
</feature>
<feature type="repeat" description="ANK" evidence="6">
    <location>
        <begin position="161"/>
        <end position="193"/>
    </location>
</feature>
<evidence type="ECO:0000256" key="6">
    <source>
        <dbReference type="PROSITE-ProRule" id="PRU00023"/>
    </source>
</evidence>
<feature type="repeat" description="ANK" evidence="6">
    <location>
        <begin position="687"/>
        <end position="719"/>
    </location>
</feature>
<dbReference type="Pfam" id="PF12796">
    <property type="entry name" value="Ank_2"/>
    <property type="match status" value="7"/>
</dbReference>
<dbReference type="Pfam" id="PF13637">
    <property type="entry name" value="Ank_4"/>
    <property type="match status" value="1"/>
</dbReference>
<dbReference type="InterPro" id="IPR002110">
    <property type="entry name" value="Ankyrin_rpt"/>
</dbReference>
<feature type="repeat" description="ANK" evidence="6">
    <location>
        <begin position="790"/>
        <end position="810"/>
    </location>
</feature>
<dbReference type="SMART" id="SM00248">
    <property type="entry name" value="ANK"/>
    <property type="match status" value="29"/>
</dbReference>
<feature type="compositionally biased region" description="Acidic residues" evidence="7">
    <location>
        <begin position="1575"/>
        <end position="1584"/>
    </location>
</feature>
<feature type="repeat" description="ANK" evidence="6">
    <location>
        <begin position="327"/>
        <end position="359"/>
    </location>
</feature>
<dbReference type="EMBL" id="JAIWYP010000016">
    <property type="protein sequence ID" value="KAH3697643.1"/>
    <property type="molecule type" value="Genomic_DNA"/>
</dbReference>
<keyword evidence="4" id="KW-0406">Ion transport</keyword>
<keyword evidence="8" id="KW-0472">Membrane</keyword>
<dbReference type="Gene3D" id="1.25.40.20">
    <property type="entry name" value="Ankyrin repeat-containing domain"/>
    <property type="match status" value="8"/>
</dbReference>
<dbReference type="PRINTS" id="PR01415">
    <property type="entry name" value="ANKYRIN"/>
</dbReference>
<feature type="compositionally biased region" description="Basic and acidic residues" evidence="7">
    <location>
        <begin position="1585"/>
        <end position="1594"/>
    </location>
</feature>
<feature type="transmembrane region" description="Helical" evidence="8">
    <location>
        <begin position="1266"/>
        <end position="1285"/>
    </location>
</feature>
<evidence type="ECO:0000256" key="2">
    <source>
        <dbReference type="ARBA" id="ARBA00022737"/>
    </source>
</evidence>
<name>A0A9D4BLL2_DREPO</name>
<evidence type="ECO:0000256" key="7">
    <source>
        <dbReference type="SAM" id="MobiDB-lite"/>
    </source>
</evidence>
<dbReference type="PROSITE" id="PS50088">
    <property type="entry name" value="ANK_REPEAT"/>
    <property type="match status" value="23"/>
</dbReference>
<feature type="transmembrane region" description="Helical" evidence="8">
    <location>
        <begin position="1162"/>
        <end position="1188"/>
    </location>
</feature>
<evidence type="ECO:0000256" key="1">
    <source>
        <dbReference type="ARBA" id="ARBA00022448"/>
    </source>
</evidence>
<evidence type="ECO:0000313" key="9">
    <source>
        <dbReference type="EMBL" id="KAH3697643.1"/>
    </source>
</evidence>
<feature type="repeat" description="ANK" evidence="6">
    <location>
        <begin position="21"/>
        <end position="53"/>
    </location>
</feature>
<feature type="repeat" description="ANK" evidence="6">
    <location>
        <begin position="54"/>
        <end position="86"/>
    </location>
</feature>
<proteinExistence type="predicted"/>
<dbReference type="PRINTS" id="PR01097">
    <property type="entry name" value="TRNSRECEPTRP"/>
</dbReference>
<feature type="repeat" description="ANK" evidence="6">
    <location>
        <begin position="905"/>
        <end position="937"/>
    </location>
</feature>
<feature type="repeat" description="ANK" evidence="6">
    <location>
        <begin position="471"/>
        <end position="512"/>
    </location>
</feature>
<dbReference type="Pfam" id="PF00023">
    <property type="entry name" value="Ank"/>
    <property type="match status" value="6"/>
</dbReference>
<feature type="repeat" description="ANK" evidence="6">
    <location>
        <begin position="823"/>
        <end position="856"/>
    </location>
</feature>
<feature type="repeat" description="ANK" evidence="6">
    <location>
        <begin position="587"/>
        <end position="619"/>
    </location>
</feature>
<dbReference type="InterPro" id="IPR051165">
    <property type="entry name" value="Multifunctional_ANK_Repeat"/>
</dbReference>
<dbReference type="GO" id="GO:0016020">
    <property type="term" value="C:membrane"/>
    <property type="evidence" value="ECO:0007669"/>
    <property type="project" value="InterPro"/>
</dbReference>
<sequence>MFENYAFLDDNGVEYKDIEENGLTPLMIAAKENKLVIVERLLDLGVNVNDRANDGRTAIHYAAAYAKDDVVRTLLNRKADITLTGGSKDELPLHVACARNNGAMTVVQQLLRAQIKDQRLVMDKSGAIPLFLAAEVGNVSVCRELLTSTVEAQLSAQRKDNGDGALHIACRRRDMELARLLVESGAIVDMQNHEGQTALHIAAFEGDEPMLKYLLLNKASPYMSDKLDRSPVHIAAERGHTHIVDQLLDKFKSSLSARTKDGNTLMHIASTFGHPETALAFLKKGVPLYMPNKSGALCLHAAAMKGHTSVVKALLMKGTPVDSRTREGYTALHLATEFCKPQSVQLLLGYGAQVEAKGGKALETPLHIAARTKEGEKCAEMLLKSGADVNATKQNGETALHVAARSGQLHVLADLLEDGADPTAFSQAGETPLHMAVRHCHLEVAREILQHVSNRKSKIDAFMLVNQPNYEGETPVHYAAGLQKALAHDEFEDTDIMRLLLEYNGDVNIHTKMTYETALHYAARSGNDDVMLEMVKHIGSKNIQNAVNRQAKNGWSPLLVASEQGHLEVVKILLNHHARVDVFDEAHGKAALHLAAESGHDKVADILLWRKAYVNAKSKSGITPLHLAAQNGYNTLVTLLIETHKATIDALSLTQKTPLHMAAQHGQLDVCSTLLKLKADANAVDEHVQTPLHLAAENDHSDVVKLFLKHRPELVTMANTNGMTIAHIAAAKGSVGVLKELMKFNKAVVTSARNRTNESTALHLAAEGGYKEVVETLIEAGANPKDENGDGMTALHLAAKMGHVQILEALNGKLSFRTSSRKTGLTALHVAASYGQSDFIREMLITVPATIRSEPPGSGNTNIKDLHSEHGLAPLHLASKFGHEGLVRLLLNCPGVQAEAVTYQQGSTSLHLAAQSGHVHVVSLLLSKSTAMMHVKDKRGRTAIMLAAASGHLDMVTLLVGQGADINAADKNGWASLHFAAKAGHLGVVKYLVESGASTKGEAKDGRIPICFAAQFNHFDVLSYLMQKDHSTQKLMDDKKFVYDLMSCGKQNGNKCIEEFIVRSAAPVDTAAKLSNNFRILSVKEKERSKDLATAGDFCENMATDLLSTAASTNSPSVLLKAIDCNGSQFLDVLIEYEQKQVVAHPAVQKYLSDIWMGNLKWAAWKFIVLFCACFFIPIIWLVLSLPLKHRFNKVPIIKFMSYLVSHLYLMILFCVTTVYPLVPIWMSASLIPHWYEWLLLAWLSGLLVSELTNPGDRAGLGYLKVVILAICAIAIVCHILGFAFQGDDRLVMIFIRNLFFAIALFLCFVQMLDFLTFHHLFGPWAIIIRDLLKDLTRFLVVLLIFMVGFTLHLTAIYQPVFAPPAPDPVLGDGLGAGVSTPTISPLDVFELLLFSLFGLVDPESLPTLYRSPIWVVTIVKIVFGIYMMVTLIVLINLLIAMMSDTYQRIQQQSDIEWKFGRAKLIRNMNKTSATPAPLNLFTKLFTYIRVIFKHRGKLCSTQVQAYMQEDDDLDAASDTKSVDILANSSSVWLRSIRRRGGRHQTSHGPQRLEDAIDWKSVVKRYYKMQRGGEDFSDDEDEEKTDLPHGESKNNLHAGNGIN</sequence>
<evidence type="ECO:0000313" key="10">
    <source>
        <dbReference type="Proteomes" id="UP000828390"/>
    </source>
</evidence>
<feature type="repeat" description="ANK" evidence="6">
    <location>
        <begin position="361"/>
        <end position="394"/>
    </location>
</feature>
<feature type="transmembrane region" description="Helical" evidence="8">
    <location>
        <begin position="1414"/>
        <end position="1440"/>
    </location>
</feature>
<feature type="repeat" description="ANK" evidence="6">
    <location>
        <begin position="939"/>
        <end position="971"/>
    </location>
</feature>
<feature type="transmembrane region" description="Helical" evidence="8">
    <location>
        <begin position="1200"/>
        <end position="1223"/>
    </location>
</feature>
<feature type="repeat" description="ANK" evidence="6">
    <location>
        <begin position="654"/>
        <end position="686"/>
    </location>
</feature>
<feature type="repeat" description="ANK" evidence="6">
    <location>
        <begin position="870"/>
        <end position="892"/>
    </location>
</feature>
<dbReference type="InterPro" id="IPR002153">
    <property type="entry name" value="TRPC_channel"/>
</dbReference>
<dbReference type="PROSITE" id="PS50297">
    <property type="entry name" value="ANK_REP_REGION"/>
    <property type="match status" value="20"/>
</dbReference>
<evidence type="ECO:0008006" key="11">
    <source>
        <dbReference type="Google" id="ProtNLM"/>
    </source>
</evidence>
<keyword evidence="1" id="KW-0813">Transport</keyword>
<dbReference type="GO" id="GO:0005262">
    <property type="term" value="F:calcium channel activity"/>
    <property type="evidence" value="ECO:0007669"/>
    <property type="project" value="InterPro"/>
</dbReference>
<feature type="repeat" description="ANK" evidence="6">
    <location>
        <begin position="395"/>
        <end position="427"/>
    </location>
</feature>
<dbReference type="PANTHER" id="PTHR24123">
    <property type="entry name" value="ANKYRIN REPEAT-CONTAINING"/>
    <property type="match status" value="1"/>
</dbReference>
<accession>A0A9D4BLL2</accession>
<evidence type="ECO:0000256" key="4">
    <source>
        <dbReference type="ARBA" id="ARBA00023065"/>
    </source>
</evidence>
<organism evidence="9 10">
    <name type="scientific">Dreissena polymorpha</name>
    <name type="common">Zebra mussel</name>
    <name type="synonym">Mytilus polymorpha</name>
    <dbReference type="NCBI Taxonomy" id="45954"/>
    <lineage>
        <taxon>Eukaryota</taxon>
        <taxon>Metazoa</taxon>
        <taxon>Spiralia</taxon>
        <taxon>Lophotrochozoa</taxon>
        <taxon>Mollusca</taxon>
        <taxon>Bivalvia</taxon>
        <taxon>Autobranchia</taxon>
        <taxon>Heteroconchia</taxon>
        <taxon>Euheterodonta</taxon>
        <taxon>Imparidentia</taxon>
        <taxon>Neoheterodontei</taxon>
        <taxon>Myida</taxon>
        <taxon>Dreissenoidea</taxon>
        <taxon>Dreissenidae</taxon>
        <taxon>Dreissena</taxon>
    </lineage>
</organism>
<feature type="repeat" description="ANK" evidence="6">
    <location>
        <begin position="294"/>
        <end position="326"/>
    </location>
</feature>
<dbReference type="InterPro" id="IPR036770">
    <property type="entry name" value="Ankyrin_rpt-contain_sf"/>
</dbReference>
<keyword evidence="3 6" id="KW-0040">ANK repeat</keyword>
<gene>
    <name evidence="9" type="ORF">DPMN_085148</name>
</gene>
<keyword evidence="5" id="KW-0407">Ion channel</keyword>
<evidence type="ECO:0000256" key="5">
    <source>
        <dbReference type="ARBA" id="ARBA00023303"/>
    </source>
</evidence>
<feature type="repeat" description="ANK" evidence="6">
    <location>
        <begin position="194"/>
        <end position="226"/>
    </location>
</feature>
<keyword evidence="8" id="KW-1133">Transmembrane helix</keyword>
<keyword evidence="10" id="KW-1185">Reference proteome</keyword>
<feature type="transmembrane region" description="Helical" evidence="8">
    <location>
        <begin position="1291"/>
        <end position="1318"/>
    </location>
</feature>
<protein>
    <recommendedName>
        <fullName evidence="11">Ion transport domain-containing protein</fullName>
    </recommendedName>
</protein>
<feature type="repeat" description="ANK" evidence="6">
    <location>
        <begin position="620"/>
        <end position="642"/>
    </location>
</feature>
<reference evidence="9" key="2">
    <citation type="submission" date="2020-11" db="EMBL/GenBank/DDBJ databases">
        <authorList>
            <person name="McCartney M.A."/>
            <person name="Auch B."/>
            <person name="Kono T."/>
            <person name="Mallez S."/>
            <person name="Becker A."/>
            <person name="Gohl D.M."/>
            <person name="Silverstein K.A.T."/>
            <person name="Koren S."/>
            <person name="Bechman K.B."/>
            <person name="Herman A."/>
            <person name="Abrahante J.E."/>
            <person name="Garbe J."/>
        </authorList>
    </citation>
    <scope>NUCLEOTIDE SEQUENCE</scope>
    <source>
        <strain evidence="9">Duluth1</strain>
        <tissue evidence="9">Whole animal</tissue>
    </source>
</reference>
<feature type="repeat" description="ANK" evidence="6">
    <location>
        <begin position="757"/>
        <end position="789"/>
    </location>
</feature>
<feature type="transmembrane region" description="Helical" evidence="8">
    <location>
        <begin position="1339"/>
        <end position="1358"/>
    </location>
</feature>